<dbReference type="Gene3D" id="2.30.320.10">
    <property type="entry name" value="YwqG-like"/>
    <property type="match status" value="1"/>
</dbReference>
<keyword evidence="3" id="KW-1185">Reference proteome</keyword>
<name>A0ABP5XDW7_9ACTN</name>
<evidence type="ECO:0008006" key="4">
    <source>
        <dbReference type="Google" id="ProtNLM"/>
    </source>
</evidence>
<gene>
    <name evidence="2" type="ORF">GCM10010405_35630</name>
</gene>
<dbReference type="Proteomes" id="UP001501638">
    <property type="component" value="Unassembled WGS sequence"/>
</dbReference>
<dbReference type="RefSeq" id="WP_344324037.1">
    <property type="nucleotide sequence ID" value="NZ_BAAASZ010000026.1"/>
</dbReference>
<dbReference type="EMBL" id="BAAASZ010000026">
    <property type="protein sequence ID" value="GAA2449098.1"/>
    <property type="molecule type" value="Genomic_DNA"/>
</dbReference>
<evidence type="ECO:0000313" key="3">
    <source>
        <dbReference type="Proteomes" id="UP001501638"/>
    </source>
</evidence>
<accession>A0ABP5XDW7</accession>
<organism evidence="2 3">
    <name type="scientific">Streptomyces macrosporus</name>
    <dbReference type="NCBI Taxonomy" id="44032"/>
    <lineage>
        <taxon>Bacteria</taxon>
        <taxon>Bacillati</taxon>
        <taxon>Actinomycetota</taxon>
        <taxon>Actinomycetes</taxon>
        <taxon>Kitasatosporales</taxon>
        <taxon>Streptomycetaceae</taxon>
        <taxon>Streptomyces</taxon>
    </lineage>
</organism>
<feature type="compositionally biased region" description="Basic and acidic residues" evidence="1">
    <location>
        <begin position="69"/>
        <end position="85"/>
    </location>
</feature>
<reference evidence="3" key="1">
    <citation type="journal article" date="2019" name="Int. J. Syst. Evol. Microbiol.">
        <title>The Global Catalogue of Microorganisms (GCM) 10K type strain sequencing project: providing services to taxonomists for standard genome sequencing and annotation.</title>
        <authorList>
            <consortium name="The Broad Institute Genomics Platform"/>
            <consortium name="The Broad Institute Genome Sequencing Center for Infectious Disease"/>
            <person name="Wu L."/>
            <person name="Ma J."/>
        </authorList>
    </citation>
    <scope>NUCLEOTIDE SEQUENCE [LARGE SCALE GENOMIC DNA]</scope>
    <source>
        <strain evidence="3">JCM 6305</strain>
    </source>
</reference>
<comment type="caution">
    <text evidence="2">The sequence shown here is derived from an EMBL/GenBank/DDBJ whole genome shotgun (WGS) entry which is preliminary data.</text>
</comment>
<sequence>MTSRVPPVEALVAEVPTLAEYVRTATLLRPRAGSPGVRDSSVGGPLLWPADEPWPHCSGPHWKKVREKLTDEERGTLRRLKEAGRERRRSGRRGPMPAEESAALDRILDGADSLDMIAWERVRTVPDPDGPDVPMVPVTQLHARDVPDLACPDGTDVLQMLWCPNDHADLPGQPHYTGPAVELRYRSSTAVGTVADPPRPERALDLYLPSPCVIDPVRVVDLPDRDELPAELVERVEAWARAHGTEYHRRPACRPGWKVGGRPSRHPTDPVPLDCPACGSGMRLFLTVESSHDGPDVTVGRFGELRVFTCPADASHPFRLDLQ</sequence>
<feature type="region of interest" description="Disordered" evidence="1">
    <location>
        <begin position="69"/>
        <end position="102"/>
    </location>
</feature>
<protein>
    <recommendedName>
        <fullName evidence="4">DUF1963 domain-containing protein</fullName>
    </recommendedName>
</protein>
<evidence type="ECO:0000256" key="1">
    <source>
        <dbReference type="SAM" id="MobiDB-lite"/>
    </source>
</evidence>
<proteinExistence type="predicted"/>
<evidence type="ECO:0000313" key="2">
    <source>
        <dbReference type="EMBL" id="GAA2449098.1"/>
    </source>
</evidence>